<dbReference type="GO" id="GO:0008270">
    <property type="term" value="F:zinc ion binding"/>
    <property type="evidence" value="ECO:0007669"/>
    <property type="project" value="UniProtKB-KW"/>
</dbReference>
<dbReference type="Pfam" id="PF10782">
    <property type="entry name" value="zf-C2HCIx2C"/>
    <property type="match status" value="1"/>
</dbReference>
<evidence type="ECO:0000313" key="2">
    <source>
        <dbReference type="Proteomes" id="UP000272528"/>
    </source>
</evidence>
<name>A0A3S9AC91_9BACL</name>
<dbReference type="EMBL" id="CP034437">
    <property type="protein sequence ID" value="AZN43372.1"/>
    <property type="molecule type" value="Genomic_DNA"/>
</dbReference>
<accession>A0A3S9AC91</accession>
<reference evidence="2" key="1">
    <citation type="submission" date="2018-12" db="EMBL/GenBank/DDBJ databases">
        <title>Genome sequence of Peanibacillus sp.</title>
        <authorList>
            <person name="Subramani G."/>
            <person name="Srinivasan S."/>
            <person name="Kim M.K."/>
        </authorList>
    </citation>
    <scope>NUCLEOTIDE SEQUENCE [LARGE SCALE GENOMIC DNA]</scope>
    <source>
        <strain evidence="2">18JY67-1</strain>
    </source>
</reference>
<evidence type="ECO:0000313" key="1">
    <source>
        <dbReference type="EMBL" id="AZN43372.1"/>
    </source>
</evidence>
<dbReference type="InterPro" id="IPR019718">
    <property type="entry name" value="DUF2602"/>
</dbReference>
<protein>
    <submittedName>
        <fullName evidence="1">Zinc-finger domain-containing protein</fullName>
    </submittedName>
</protein>
<organism evidence="1 2">
    <name type="scientific">Paenibacillus albus</name>
    <dbReference type="NCBI Taxonomy" id="2495582"/>
    <lineage>
        <taxon>Bacteria</taxon>
        <taxon>Bacillati</taxon>
        <taxon>Bacillota</taxon>
        <taxon>Bacilli</taxon>
        <taxon>Bacillales</taxon>
        <taxon>Paenibacillaceae</taxon>
        <taxon>Paenibacillus</taxon>
    </lineage>
</organism>
<keyword evidence="2" id="KW-1185">Reference proteome</keyword>
<sequence>MSNTHWNNSGHWYPLRCNSMNTEGHGRRRGMTRAEAVNQIGLILDKECAVCPTRDALNQQHKTVFSRIDGYCNRQCSTGQRLQELGRSLSCRQRNMVPDCE</sequence>
<gene>
    <name evidence="1" type="ORF">EJC50_29525</name>
</gene>
<dbReference type="OrthoDB" id="2624150at2"/>
<keyword evidence="1" id="KW-0863">Zinc-finger</keyword>
<keyword evidence="1" id="KW-0862">Zinc</keyword>
<proteinExistence type="predicted"/>
<dbReference type="AlphaFoldDB" id="A0A3S9AC91"/>
<keyword evidence="1" id="KW-0479">Metal-binding</keyword>
<dbReference type="Proteomes" id="UP000272528">
    <property type="component" value="Chromosome"/>
</dbReference>
<dbReference type="KEGG" id="palb:EJC50_29525"/>